<dbReference type="PROSITE" id="PS50011">
    <property type="entry name" value="PROTEIN_KINASE_DOM"/>
    <property type="match status" value="1"/>
</dbReference>
<feature type="region of interest" description="Disordered" evidence="3">
    <location>
        <begin position="1"/>
        <end position="29"/>
    </location>
</feature>
<dbReference type="PANTHER" id="PTHR24055">
    <property type="entry name" value="MITOGEN-ACTIVATED PROTEIN KINASE"/>
    <property type="match status" value="1"/>
</dbReference>
<dbReference type="Proteomes" id="UP000232323">
    <property type="component" value="Unassembled WGS sequence"/>
</dbReference>
<accession>A0A250XCU6</accession>
<reference evidence="5 6" key="1">
    <citation type="submission" date="2017-08" db="EMBL/GenBank/DDBJ databases">
        <title>Acidophilic green algal genome provides insights into adaptation to an acidic environment.</title>
        <authorList>
            <person name="Hirooka S."/>
            <person name="Hirose Y."/>
            <person name="Kanesaki Y."/>
            <person name="Higuchi S."/>
            <person name="Fujiwara T."/>
            <person name="Onuma R."/>
            <person name="Era A."/>
            <person name="Ohbayashi R."/>
            <person name="Uzuka A."/>
            <person name="Nozaki H."/>
            <person name="Yoshikawa H."/>
            <person name="Miyagishima S.Y."/>
        </authorList>
    </citation>
    <scope>NUCLEOTIDE SEQUENCE [LARGE SCALE GENOMIC DNA]</scope>
    <source>
        <strain evidence="5 6">NIES-2499</strain>
    </source>
</reference>
<dbReference type="InterPro" id="IPR011009">
    <property type="entry name" value="Kinase-like_dom_sf"/>
</dbReference>
<gene>
    <name evidence="5" type="ORF">CEUSTIGMA_g8336.t1</name>
</gene>
<comment type="caution">
    <text evidence="5">The sequence shown here is derived from an EMBL/GenBank/DDBJ whole genome shotgun (WGS) entry which is preliminary data.</text>
</comment>
<proteinExistence type="predicted"/>
<feature type="compositionally biased region" description="Polar residues" evidence="3">
    <location>
        <begin position="1"/>
        <end position="14"/>
    </location>
</feature>
<dbReference type="SUPFAM" id="SSF56112">
    <property type="entry name" value="Protein kinase-like (PK-like)"/>
    <property type="match status" value="1"/>
</dbReference>
<feature type="domain" description="Protein kinase" evidence="4">
    <location>
        <begin position="1"/>
        <end position="373"/>
    </location>
</feature>
<evidence type="ECO:0000313" key="6">
    <source>
        <dbReference type="Proteomes" id="UP000232323"/>
    </source>
</evidence>
<dbReference type="InterPro" id="IPR000719">
    <property type="entry name" value="Prot_kinase_dom"/>
</dbReference>
<organism evidence="5 6">
    <name type="scientific">Chlamydomonas eustigma</name>
    <dbReference type="NCBI Taxonomy" id="1157962"/>
    <lineage>
        <taxon>Eukaryota</taxon>
        <taxon>Viridiplantae</taxon>
        <taxon>Chlorophyta</taxon>
        <taxon>core chlorophytes</taxon>
        <taxon>Chlorophyceae</taxon>
        <taxon>CS clade</taxon>
        <taxon>Chlamydomonadales</taxon>
        <taxon>Chlamydomonadaceae</taxon>
        <taxon>Chlamydomonas</taxon>
    </lineage>
</organism>
<dbReference type="InterPro" id="IPR050117">
    <property type="entry name" value="MAPK"/>
</dbReference>
<evidence type="ECO:0000256" key="3">
    <source>
        <dbReference type="SAM" id="MobiDB-lite"/>
    </source>
</evidence>
<evidence type="ECO:0000256" key="2">
    <source>
        <dbReference type="ARBA" id="ARBA00022840"/>
    </source>
</evidence>
<dbReference type="EMBL" id="BEGY01000058">
    <property type="protein sequence ID" value="GAX80901.1"/>
    <property type="molecule type" value="Genomic_DNA"/>
</dbReference>
<protein>
    <recommendedName>
        <fullName evidence="4">Protein kinase domain-containing protein</fullName>
    </recommendedName>
</protein>
<keyword evidence="6" id="KW-1185">Reference proteome</keyword>
<dbReference type="GO" id="GO:0004672">
    <property type="term" value="F:protein kinase activity"/>
    <property type="evidence" value="ECO:0007669"/>
    <property type="project" value="InterPro"/>
</dbReference>
<dbReference type="Pfam" id="PF00069">
    <property type="entry name" value="Pkinase"/>
    <property type="match status" value="1"/>
</dbReference>
<dbReference type="Gene3D" id="1.10.510.10">
    <property type="entry name" value="Transferase(Phosphotransferase) domain 1"/>
    <property type="match status" value="2"/>
</dbReference>
<evidence type="ECO:0000313" key="5">
    <source>
        <dbReference type="EMBL" id="GAX80901.1"/>
    </source>
</evidence>
<dbReference type="OrthoDB" id="248923at2759"/>
<dbReference type="STRING" id="1157962.A0A250XCU6"/>
<keyword evidence="1" id="KW-0547">Nucleotide-binding</keyword>
<evidence type="ECO:0000256" key="1">
    <source>
        <dbReference type="ARBA" id="ARBA00022741"/>
    </source>
</evidence>
<sequence>MSYDKLSQSHTAQRPTADLQKVPEHSAGTCLPVPDLQNVNTQQQLPHVEVVNAEATAASKAALGSVEVGGAAVVSAALGTADLLDREGSSGNGRGNEAEAWFRSQGANFVPSSDMHDPQQRRNTAVPSVITGGSQLADDMEMDDQGILLLESPASMMMEEFKEEGSGAEGNSRSMMSPSSRGRRAASSKSDLLARPAEGPEGGFQMPLTRVVCTPCYRAPEVIMTRGIYSSAIDMWGVGAVFGELLQRITYIGKAPVPNLKVAPVFAITAMDMPPTPTTSQRYAEPGRPGSESTRQELDIIFDVIGTPPWASVEAVPQPAWRRYLRGIPARAPHLFRRFSPAGEVAVDLLSRLLTFDPVQRCSCKEAMSHEFFEEMEFEEPEWYHLNYNAVTASYQYSLQRQQYRQQVSCSPPPAPEPASSTHNATTAATAALGKRFYEIVDPAVALASLEEELATMSHGGGGGSTVADTSTGRSASIIDVTGAADAGVTAEAACNKAATLAPPAGTLLAAAWPAEAGGLRKQGRRLCEVLGEMLEQECAMHSAAAAAESLQNVMQNWTTGAAGAQAGVSLTSPSAGHHYTCCHNPCILPEDPRFQSSSLQSLRRSRSSAAPYFVSSSGSFTSGSGIPVSSSSAAAFALNHGQFSAYGRSIGLQPHYWAHLRPDTGIAQDPSVVAMERILPLQNVAMTEVPGSGDSFDLTAQQVMIDMEAHLRPNRHGEWCGAHLNKEELLPHQTRGPSGMQWGVALTPPGMDEKVADPRLMASIRRQHGR</sequence>
<dbReference type="SMART" id="SM00220">
    <property type="entry name" value="S_TKc"/>
    <property type="match status" value="1"/>
</dbReference>
<dbReference type="GO" id="GO:0005524">
    <property type="term" value="F:ATP binding"/>
    <property type="evidence" value="ECO:0007669"/>
    <property type="project" value="UniProtKB-KW"/>
</dbReference>
<keyword evidence="2" id="KW-0067">ATP-binding</keyword>
<evidence type="ECO:0000259" key="4">
    <source>
        <dbReference type="PROSITE" id="PS50011"/>
    </source>
</evidence>
<name>A0A250XCU6_9CHLO</name>
<dbReference type="Gene3D" id="3.30.200.20">
    <property type="entry name" value="Phosphorylase Kinase, domain 1"/>
    <property type="match status" value="1"/>
</dbReference>
<dbReference type="AlphaFoldDB" id="A0A250XCU6"/>
<feature type="region of interest" description="Disordered" evidence="3">
    <location>
        <begin position="161"/>
        <end position="201"/>
    </location>
</feature>